<keyword evidence="2" id="KW-1185">Reference proteome</keyword>
<name>A0ACB8E6L6_9SAUR</name>
<gene>
    <name evidence="1" type="ORF">K3G42_002407</name>
</gene>
<dbReference type="EMBL" id="CM037623">
    <property type="protein sequence ID" value="KAH7987970.1"/>
    <property type="molecule type" value="Genomic_DNA"/>
</dbReference>
<protein>
    <submittedName>
        <fullName evidence="1">Uncharacterized protein</fullName>
    </submittedName>
</protein>
<sequence length="221" mass="23873">MPGGGGGPQETCDRKRLLRWVPGRGRCRSTPSPSAPVAFYPDGECWVVSCFWTLLRLRAAAPLRSPRAGKGRHSQPYSPIATQDRLSLQRAWEGPKAPSRPSSASFPGEFLTEARPPVGRCPCEGPGLVPRGLRRGVRIPPPGSGSIPTPHPTPRGVFFCCRSGLLAGPRSEGRCCRRGTRPAWHLPAATSKRLCAVQPGEGQGRERRFAKRVARARPAAC</sequence>
<proteinExistence type="predicted"/>
<accession>A0ACB8E6L6</accession>
<comment type="caution">
    <text evidence="1">The sequence shown here is derived from an EMBL/GenBank/DDBJ whole genome shotgun (WGS) entry which is preliminary data.</text>
</comment>
<reference evidence="1" key="1">
    <citation type="submission" date="2021-08" db="EMBL/GenBank/DDBJ databases">
        <title>The first chromosome-level gecko genome reveals the dynamic sex chromosomes of Neotropical dwarf geckos (Sphaerodactylidae: Sphaerodactylus).</title>
        <authorList>
            <person name="Pinto B.J."/>
            <person name="Keating S.E."/>
            <person name="Gamble T."/>
        </authorList>
    </citation>
    <scope>NUCLEOTIDE SEQUENCE</scope>
    <source>
        <strain evidence="1">TG3544</strain>
    </source>
</reference>
<evidence type="ECO:0000313" key="1">
    <source>
        <dbReference type="EMBL" id="KAH7987970.1"/>
    </source>
</evidence>
<evidence type="ECO:0000313" key="2">
    <source>
        <dbReference type="Proteomes" id="UP000827872"/>
    </source>
</evidence>
<organism evidence="1 2">
    <name type="scientific">Sphaerodactylus townsendi</name>
    <dbReference type="NCBI Taxonomy" id="933632"/>
    <lineage>
        <taxon>Eukaryota</taxon>
        <taxon>Metazoa</taxon>
        <taxon>Chordata</taxon>
        <taxon>Craniata</taxon>
        <taxon>Vertebrata</taxon>
        <taxon>Euteleostomi</taxon>
        <taxon>Lepidosauria</taxon>
        <taxon>Squamata</taxon>
        <taxon>Bifurcata</taxon>
        <taxon>Gekkota</taxon>
        <taxon>Sphaerodactylidae</taxon>
        <taxon>Sphaerodactylus</taxon>
    </lineage>
</organism>
<dbReference type="Proteomes" id="UP000827872">
    <property type="component" value="Linkage Group LG10"/>
</dbReference>